<sequence>MAPIDSKVLDIINAPEHQLRAVLKLLSTANPESRDRIWKYLSQVAALDAPANPLKRKADDGSNVADGPKRPKLIEDVHYCARSGCNQAFLESKNNDTACLFHTEELEVVEEHENWRNLPDDLKEDREFLYSEEHRREHPDAFIYCCCDGDADSKGCRIGPHWAVDAEHGESFSDFEGSTGDDDEGEDEEGEEGEEGEEDNSPEDS</sequence>
<name>A0AAV9GAZ3_9PEZI</name>
<comment type="caution">
    <text evidence="2">The sequence shown here is derived from an EMBL/GenBank/DDBJ whole genome shotgun (WGS) entry which is preliminary data.</text>
</comment>
<gene>
    <name evidence="2" type="ORF">QBC34DRAFT_384503</name>
</gene>
<dbReference type="AlphaFoldDB" id="A0AAV9GAZ3"/>
<keyword evidence="3" id="KW-1185">Reference proteome</keyword>
<organism evidence="2 3">
    <name type="scientific">Podospora aff. communis PSN243</name>
    <dbReference type="NCBI Taxonomy" id="3040156"/>
    <lineage>
        <taxon>Eukaryota</taxon>
        <taxon>Fungi</taxon>
        <taxon>Dikarya</taxon>
        <taxon>Ascomycota</taxon>
        <taxon>Pezizomycotina</taxon>
        <taxon>Sordariomycetes</taxon>
        <taxon>Sordariomycetidae</taxon>
        <taxon>Sordariales</taxon>
        <taxon>Podosporaceae</taxon>
        <taxon>Podospora</taxon>
    </lineage>
</organism>
<reference evidence="2" key="1">
    <citation type="journal article" date="2023" name="Mol. Phylogenet. Evol.">
        <title>Genome-scale phylogeny and comparative genomics of the fungal order Sordariales.</title>
        <authorList>
            <person name="Hensen N."/>
            <person name="Bonometti L."/>
            <person name="Westerberg I."/>
            <person name="Brannstrom I.O."/>
            <person name="Guillou S."/>
            <person name="Cros-Aarteil S."/>
            <person name="Calhoun S."/>
            <person name="Haridas S."/>
            <person name="Kuo A."/>
            <person name="Mondo S."/>
            <person name="Pangilinan J."/>
            <person name="Riley R."/>
            <person name="LaButti K."/>
            <person name="Andreopoulos B."/>
            <person name="Lipzen A."/>
            <person name="Chen C."/>
            <person name="Yan M."/>
            <person name="Daum C."/>
            <person name="Ng V."/>
            <person name="Clum A."/>
            <person name="Steindorff A."/>
            <person name="Ohm R.A."/>
            <person name="Martin F."/>
            <person name="Silar P."/>
            <person name="Natvig D.O."/>
            <person name="Lalanne C."/>
            <person name="Gautier V."/>
            <person name="Ament-Velasquez S.L."/>
            <person name="Kruys A."/>
            <person name="Hutchinson M.I."/>
            <person name="Powell A.J."/>
            <person name="Barry K."/>
            <person name="Miller A.N."/>
            <person name="Grigoriev I.V."/>
            <person name="Debuchy R."/>
            <person name="Gladieux P."/>
            <person name="Hiltunen Thoren M."/>
            <person name="Johannesson H."/>
        </authorList>
    </citation>
    <scope>NUCLEOTIDE SEQUENCE</scope>
    <source>
        <strain evidence="2">PSN243</strain>
    </source>
</reference>
<evidence type="ECO:0000313" key="2">
    <source>
        <dbReference type="EMBL" id="KAK4445278.1"/>
    </source>
</evidence>
<feature type="region of interest" description="Disordered" evidence="1">
    <location>
        <begin position="167"/>
        <end position="205"/>
    </location>
</feature>
<dbReference type="PANTHER" id="PTHR38167:SF1">
    <property type="entry name" value="C2H2-TYPE DOMAIN-CONTAINING PROTEIN"/>
    <property type="match status" value="1"/>
</dbReference>
<dbReference type="PANTHER" id="PTHR38167">
    <property type="entry name" value="C2H2-TYPE DOMAIN-CONTAINING PROTEIN"/>
    <property type="match status" value="1"/>
</dbReference>
<reference evidence="2" key="2">
    <citation type="submission" date="2023-05" db="EMBL/GenBank/DDBJ databases">
        <authorList>
            <consortium name="Lawrence Berkeley National Laboratory"/>
            <person name="Steindorff A."/>
            <person name="Hensen N."/>
            <person name="Bonometti L."/>
            <person name="Westerberg I."/>
            <person name="Brannstrom I.O."/>
            <person name="Guillou S."/>
            <person name="Cros-Aarteil S."/>
            <person name="Calhoun S."/>
            <person name="Haridas S."/>
            <person name="Kuo A."/>
            <person name="Mondo S."/>
            <person name="Pangilinan J."/>
            <person name="Riley R."/>
            <person name="Labutti K."/>
            <person name="Andreopoulos B."/>
            <person name="Lipzen A."/>
            <person name="Chen C."/>
            <person name="Yanf M."/>
            <person name="Daum C."/>
            <person name="Ng V."/>
            <person name="Clum A."/>
            <person name="Ohm R."/>
            <person name="Martin F."/>
            <person name="Silar P."/>
            <person name="Natvig D."/>
            <person name="Lalanne C."/>
            <person name="Gautier V."/>
            <person name="Ament-Velasquez S.L."/>
            <person name="Kruys A."/>
            <person name="Hutchinson M.I."/>
            <person name="Powell A.J."/>
            <person name="Barry K."/>
            <person name="Miller A.N."/>
            <person name="Grigoriev I.V."/>
            <person name="Debuchy R."/>
            <person name="Gladieux P."/>
            <person name="Thoren M.H."/>
            <person name="Johannesson H."/>
        </authorList>
    </citation>
    <scope>NUCLEOTIDE SEQUENCE</scope>
    <source>
        <strain evidence="2">PSN243</strain>
    </source>
</reference>
<accession>A0AAV9GAZ3</accession>
<dbReference type="EMBL" id="MU865967">
    <property type="protein sequence ID" value="KAK4445278.1"/>
    <property type="molecule type" value="Genomic_DNA"/>
</dbReference>
<proteinExistence type="predicted"/>
<evidence type="ECO:0000256" key="1">
    <source>
        <dbReference type="SAM" id="MobiDB-lite"/>
    </source>
</evidence>
<feature type="compositionally biased region" description="Acidic residues" evidence="1">
    <location>
        <begin position="179"/>
        <end position="205"/>
    </location>
</feature>
<evidence type="ECO:0000313" key="3">
    <source>
        <dbReference type="Proteomes" id="UP001321760"/>
    </source>
</evidence>
<evidence type="ECO:0008006" key="4">
    <source>
        <dbReference type="Google" id="ProtNLM"/>
    </source>
</evidence>
<protein>
    <recommendedName>
        <fullName evidence="4">C2H2-type domain-containing protein</fullName>
    </recommendedName>
</protein>
<dbReference type="Proteomes" id="UP001321760">
    <property type="component" value="Unassembled WGS sequence"/>
</dbReference>